<dbReference type="CDD" id="cd11805">
    <property type="entry name" value="SH3_GRB2_like_C"/>
    <property type="match status" value="1"/>
</dbReference>
<comment type="similarity">
    <text evidence="2">Belongs to the STAM family.</text>
</comment>
<sequence length="505" mass="56303">MTDVAVIIDKVTDNSLAEDDWALILDCCDVVNQDLTSATPLAIKQIIQRLQTNDVNTQLRTLTLLHSLAQNCGSFFYDQLGNNELLQCFATLVSSENIAVVVKVKLTEVVNQLVEKPEANVSTDTVSALRKSISSTGTAKASEDDDDDLKRAIELSLRDHRKSMQVFTQNETSKPYLFQVKALYDFTATEGGELSFKTGDIIDVIDKVYKEWWKGSIGPEEGIFPANYVEKIESSQTSVVVQETKMSDEDYILSQAQVIEQLLAILAQASQSPNGASVIDQEHVQQLYHQVAVMRPMLVQTIGKYCIRVQELFTLNQKLTQARRTYESMMKEATSSARAYQSYPYSQISSGQFDQRTQSLSGSSEPYQPLHIQQSPQIQQLSHVPQSAQHTSRHSIGSVHQAHQNPQMQLQSPYVQTPNLFQAEINTSVPSVHSQLSHNVTGTQNNSIPSIPTAVAPATPITTMNQLQQMQITSPERVQPAQSIQPAQYQEYYATSKLPYPDDNK</sequence>
<dbReference type="EMBL" id="BTGC01000005">
    <property type="protein sequence ID" value="GMM51453.1"/>
    <property type="molecule type" value="Genomic_DNA"/>
</dbReference>
<feature type="domain" description="VHS" evidence="12">
    <location>
        <begin position="11"/>
        <end position="141"/>
    </location>
</feature>
<dbReference type="Gene3D" id="1.20.5.1940">
    <property type="match status" value="1"/>
</dbReference>
<dbReference type="GO" id="GO:0033565">
    <property type="term" value="C:ESCRT-0 complex"/>
    <property type="evidence" value="ECO:0007669"/>
    <property type="project" value="TreeGrafter"/>
</dbReference>
<dbReference type="PRINTS" id="PR01887">
    <property type="entry name" value="SPECTRNALPHA"/>
</dbReference>
<keyword evidence="5 9" id="KW-0728">SH3 domain</keyword>
<dbReference type="SMART" id="SM00326">
    <property type="entry name" value="SH3"/>
    <property type="match status" value="1"/>
</dbReference>
<dbReference type="AlphaFoldDB" id="A0AAV5RIZ7"/>
<comment type="caution">
    <text evidence="13">The sequence shown here is derived from an EMBL/GenBank/DDBJ whole genome shotgun (WGS) entry which is preliminary data.</text>
</comment>
<evidence type="ECO:0000256" key="4">
    <source>
        <dbReference type="ARBA" id="ARBA00018978"/>
    </source>
</evidence>
<dbReference type="Gene3D" id="2.30.30.40">
    <property type="entry name" value="SH3 Domains"/>
    <property type="match status" value="1"/>
</dbReference>
<reference evidence="13 14" key="1">
    <citation type="journal article" date="2023" name="Elife">
        <title>Identification of key yeast species and microbe-microbe interactions impacting larval growth of Drosophila in the wild.</title>
        <authorList>
            <person name="Mure A."/>
            <person name="Sugiura Y."/>
            <person name="Maeda R."/>
            <person name="Honda K."/>
            <person name="Sakurai N."/>
            <person name="Takahashi Y."/>
            <person name="Watada M."/>
            <person name="Katoh T."/>
            <person name="Gotoh A."/>
            <person name="Gotoh Y."/>
            <person name="Taniguchi I."/>
            <person name="Nakamura K."/>
            <person name="Hayashi T."/>
            <person name="Katayama T."/>
            <person name="Uemura T."/>
            <person name="Hattori Y."/>
        </authorList>
    </citation>
    <scope>NUCLEOTIDE SEQUENCE [LARGE SCALE GENOMIC DNA]</scope>
    <source>
        <strain evidence="13 14">SB-73</strain>
    </source>
</reference>
<dbReference type="PANTHER" id="PTHR45929">
    <property type="entry name" value="JAK PATHWAY SIGNAL TRANSDUCTION ADAPTOR MOLECULE"/>
    <property type="match status" value="1"/>
</dbReference>
<evidence type="ECO:0000256" key="8">
    <source>
        <dbReference type="ARBA" id="ARBA00022927"/>
    </source>
</evidence>
<dbReference type="InterPro" id="IPR036028">
    <property type="entry name" value="SH3-like_dom_sf"/>
</dbReference>
<dbReference type="SMART" id="SM00726">
    <property type="entry name" value="UIM"/>
    <property type="match status" value="1"/>
</dbReference>
<dbReference type="PROSITE" id="PS50002">
    <property type="entry name" value="SH3"/>
    <property type="match status" value="1"/>
</dbReference>
<evidence type="ECO:0000313" key="13">
    <source>
        <dbReference type="EMBL" id="GMM51453.1"/>
    </source>
</evidence>
<protein>
    <recommendedName>
        <fullName evidence="3">Class E vacuolar protein-sorting machinery protein HSE1</fullName>
    </recommendedName>
    <alternativeName>
        <fullName evidence="4">Class E vacuolar protein-sorting machinery protein hse1</fullName>
    </alternativeName>
</protein>
<dbReference type="InterPro" id="IPR050670">
    <property type="entry name" value="STAM"/>
</dbReference>
<dbReference type="FunFam" id="2.30.30.40:FF:000072">
    <property type="entry name" value="Unconventional Myosin IB"/>
    <property type="match status" value="1"/>
</dbReference>
<evidence type="ECO:0000256" key="1">
    <source>
        <dbReference type="ARBA" id="ARBA00004125"/>
    </source>
</evidence>
<dbReference type="Pfam" id="PF02809">
    <property type="entry name" value="UIM"/>
    <property type="match status" value="1"/>
</dbReference>
<dbReference type="PRINTS" id="PR00452">
    <property type="entry name" value="SH3DOMAIN"/>
</dbReference>
<dbReference type="GO" id="GO:0010008">
    <property type="term" value="C:endosome membrane"/>
    <property type="evidence" value="ECO:0007669"/>
    <property type="project" value="UniProtKB-SubCell"/>
</dbReference>
<dbReference type="InterPro" id="IPR002014">
    <property type="entry name" value="VHS_dom"/>
</dbReference>
<evidence type="ECO:0000313" key="14">
    <source>
        <dbReference type="Proteomes" id="UP001362899"/>
    </source>
</evidence>
<dbReference type="PROSITE" id="PS50179">
    <property type="entry name" value="VHS"/>
    <property type="match status" value="1"/>
</dbReference>
<dbReference type="InterPro" id="IPR001452">
    <property type="entry name" value="SH3_domain"/>
</dbReference>
<evidence type="ECO:0000256" key="9">
    <source>
        <dbReference type="PROSITE-ProRule" id="PRU00192"/>
    </source>
</evidence>
<name>A0AAV5RIZ7_STABA</name>
<evidence type="ECO:0000256" key="7">
    <source>
        <dbReference type="ARBA" id="ARBA00022753"/>
    </source>
</evidence>
<evidence type="ECO:0000259" key="12">
    <source>
        <dbReference type="PROSITE" id="PS50179"/>
    </source>
</evidence>
<dbReference type="Gene3D" id="1.25.40.90">
    <property type="match status" value="1"/>
</dbReference>
<feature type="compositionally biased region" description="Polar residues" evidence="10">
    <location>
        <begin position="351"/>
        <end position="390"/>
    </location>
</feature>
<dbReference type="InterPro" id="IPR008942">
    <property type="entry name" value="ENTH_VHS"/>
</dbReference>
<organism evidence="13 14">
    <name type="scientific">Starmerella bacillaris</name>
    <name type="common">Yeast</name>
    <name type="synonym">Candida zemplinina</name>
    <dbReference type="NCBI Taxonomy" id="1247836"/>
    <lineage>
        <taxon>Eukaryota</taxon>
        <taxon>Fungi</taxon>
        <taxon>Dikarya</taxon>
        <taxon>Ascomycota</taxon>
        <taxon>Saccharomycotina</taxon>
        <taxon>Dipodascomycetes</taxon>
        <taxon>Dipodascales</taxon>
        <taxon>Trichomonascaceae</taxon>
        <taxon>Starmerella</taxon>
    </lineage>
</organism>
<dbReference type="Proteomes" id="UP001362899">
    <property type="component" value="Unassembled WGS sequence"/>
</dbReference>
<dbReference type="SMART" id="SM00288">
    <property type="entry name" value="VHS"/>
    <property type="match status" value="1"/>
</dbReference>
<gene>
    <name evidence="13" type="ORF">DASB73_024110</name>
</gene>
<evidence type="ECO:0000259" key="11">
    <source>
        <dbReference type="PROSITE" id="PS50002"/>
    </source>
</evidence>
<dbReference type="GO" id="GO:0035091">
    <property type="term" value="F:phosphatidylinositol binding"/>
    <property type="evidence" value="ECO:0007669"/>
    <property type="project" value="InterPro"/>
</dbReference>
<evidence type="ECO:0000256" key="2">
    <source>
        <dbReference type="ARBA" id="ARBA00009666"/>
    </source>
</evidence>
<dbReference type="PROSITE" id="PS50330">
    <property type="entry name" value="UIM"/>
    <property type="match status" value="1"/>
</dbReference>
<feature type="region of interest" description="Disordered" evidence="10">
    <location>
        <begin position="351"/>
        <end position="407"/>
    </location>
</feature>
<keyword evidence="7" id="KW-0967">Endosome</keyword>
<dbReference type="SUPFAM" id="SSF48464">
    <property type="entry name" value="ENTH/VHS domain"/>
    <property type="match status" value="1"/>
</dbReference>
<comment type="subcellular location">
    <subcellularLocation>
        <location evidence="1">Endosome membrane</location>
        <topology evidence="1">Peripheral membrane protein</topology>
        <orientation evidence="1">Cytoplasmic side</orientation>
    </subcellularLocation>
</comment>
<evidence type="ECO:0000256" key="5">
    <source>
        <dbReference type="ARBA" id="ARBA00022443"/>
    </source>
</evidence>
<dbReference type="PANTHER" id="PTHR45929:SF3">
    <property type="entry name" value="JAK PATHWAY SIGNAL TRANSDUCTION ADAPTOR MOLECULE"/>
    <property type="match status" value="1"/>
</dbReference>
<keyword evidence="8" id="KW-0653">Protein transport</keyword>
<dbReference type="GO" id="GO:0043328">
    <property type="term" value="P:protein transport to vacuole involved in ubiquitin-dependent protein catabolic process via the multivesicular body sorting pathway"/>
    <property type="evidence" value="ECO:0007669"/>
    <property type="project" value="TreeGrafter"/>
</dbReference>
<dbReference type="GO" id="GO:0043130">
    <property type="term" value="F:ubiquitin binding"/>
    <property type="evidence" value="ECO:0007669"/>
    <property type="project" value="InterPro"/>
</dbReference>
<accession>A0AAV5RIZ7</accession>
<keyword evidence="6" id="KW-0813">Transport</keyword>
<dbReference type="InterPro" id="IPR003903">
    <property type="entry name" value="UIM_dom"/>
</dbReference>
<feature type="domain" description="SH3" evidence="11">
    <location>
        <begin position="175"/>
        <end position="234"/>
    </location>
</feature>
<proteinExistence type="inferred from homology"/>
<evidence type="ECO:0000256" key="6">
    <source>
        <dbReference type="ARBA" id="ARBA00022448"/>
    </source>
</evidence>
<evidence type="ECO:0000256" key="10">
    <source>
        <dbReference type="SAM" id="MobiDB-lite"/>
    </source>
</evidence>
<evidence type="ECO:0000256" key="3">
    <source>
        <dbReference type="ARBA" id="ARBA00017923"/>
    </source>
</evidence>
<keyword evidence="14" id="KW-1185">Reference proteome</keyword>
<dbReference type="Pfam" id="PF00790">
    <property type="entry name" value="VHS"/>
    <property type="match status" value="1"/>
</dbReference>
<dbReference type="SUPFAM" id="SSF50044">
    <property type="entry name" value="SH3-domain"/>
    <property type="match status" value="1"/>
</dbReference>
<dbReference type="Pfam" id="PF00018">
    <property type="entry name" value="SH3_1"/>
    <property type="match status" value="1"/>
</dbReference>